<dbReference type="Pfam" id="PF00595">
    <property type="entry name" value="PDZ"/>
    <property type="match status" value="3"/>
</dbReference>
<keyword evidence="3" id="KW-1185">Reference proteome</keyword>
<evidence type="ECO:0000313" key="3">
    <source>
        <dbReference type="Proteomes" id="UP001295423"/>
    </source>
</evidence>
<feature type="domain" description="PDZ" evidence="1">
    <location>
        <begin position="222"/>
        <end position="303"/>
    </location>
</feature>
<dbReference type="Gene3D" id="2.30.42.10">
    <property type="match status" value="3"/>
</dbReference>
<dbReference type="PROSITE" id="PS50106">
    <property type="entry name" value="PDZ"/>
    <property type="match status" value="2"/>
</dbReference>
<proteinExistence type="predicted"/>
<sequence>MPTIQWTNDSELVSVETEKQQALQEPSFSNVSEEELPFGERLGRNFDSFMTYVCFPEEQIDFDCFPEERNLEALDPVTGIVEKESQHERLGISIRKMEDGRIIIYKINEDSMFVDTDLEVGMKIISINDEACPPTVPETIATLKLAKDIVKIVAEPQRDGIVVDDAQREGVPGERALANRNTVSFTDYFTSSYTEYENAITNMSINKMLEAVTGLEAFSEEDICIEKESKAEKLGVALMQSKTSNNIYVNHVWENSKFAAAGLKAGVKVLKINGQYCPASLNETVSLLNTAEGKLNLTVIVDDNFCYELDETFMMNGKKLANKTTIRLQKEKDEPIGMLLRKYEDREGIFVRKLSEDGKAAKTSLKPHMKILLINGQRCPQNMEDCTQMISEIEGELKIVAVSNIPDELMEPVAA</sequence>
<dbReference type="InterPro" id="IPR036034">
    <property type="entry name" value="PDZ_sf"/>
</dbReference>
<dbReference type="Proteomes" id="UP001295423">
    <property type="component" value="Unassembled WGS sequence"/>
</dbReference>
<reference evidence="2" key="1">
    <citation type="submission" date="2023-08" db="EMBL/GenBank/DDBJ databases">
        <authorList>
            <person name="Audoor S."/>
            <person name="Bilcke G."/>
        </authorList>
    </citation>
    <scope>NUCLEOTIDE SEQUENCE</scope>
</reference>
<dbReference type="SMART" id="SM00228">
    <property type="entry name" value="PDZ"/>
    <property type="match status" value="3"/>
</dbReference>
<organism evidence="2 3">
    <name type="scientific">Cylindrotheca closterium</name>
    <dbReference type="NCBI Taxonomy" id="2856"/>
    <lineage>
        <taxon>Eukaryota</taxon>
        <taxon>Sar</taxon>
        <taxon>Stramenopiles</taxon>
        <taxon>Ochrophyta</taxon>
        <taxon>Bacillariophyta</taxon>
        <taxon>Bacillariophyceae</taxon>
        <taxon>Bacillariophycidae</taxon>
        <taxon>Bacillariales</taxon>
        <taxon>Bacillariaceae</taxon>
        <taxon>Cylindrotheca</taxon>
    </lineage>
</organism>
<protein>
    <recommendedName>
        <fullName evidence="1">PDZ domain-containing protein</fullName>
    </recommendedName>
</protein>
<dbReference type="SUPFAM" id="SSF50156">
    <property type="entry name" value="PDZ domain-like"/>
    <property type="match status" value="3"/>
</dbReference>
<feature type="domain" description="PDZ" evidence="1">
    <location>
        <begin position="325"/>
        <end position="405"/>
    </location>
</feature>
<evidence type="ECO:0000313" key="2">
    <source>
        <dbReference type="EMBL" id="CAJ1935200.1"/>
    </source>
</evidence>
<gene>
    <name evidence="2" type="ORF">CYCCA115_LOCUS4536</name>
</gene>
<evidence type="ECO:0000259" key="1">
    <source>
        <dbReference type="PROSITE" id="PS50106"/>
    </source>
</evidence>
<comment type="caution">
    <text evidence="2">The sequence shown here is derived from an EMBL/GenBank/DDBJ whole genome shotgun (WGS) entry which is preliminary data.</text>
</comment>
<name>A0AAD2CID2_9STRA</name>
<dbReference type="CDD" id="cd00136">
    <property type="entry name" value="PDZ_canonical"/>
    <property type="match status" value="1"/>
</dbReference>
<dbReference type="EMBL" id="CAKOGP040000446">
    <property type="protein sequence ID" value="CAJ1935200.1"/>
    <property type="molecule type" value="Genomic_DNA"/>
</dbReference>
<dbReference type="InterPro" id="IPR001478">
    <property type="entry name" value="PDZ"/>
</dbReference>
<dbReference type="AlphaFoldDB" id="A0AAD2CID2"/>
<accession>A0AAD2CID2</accession>